<feature type="domain" description="Tetrapyrrole methylase" evidence="7">
    <location>
        <begin position="10"/>
        <end position="223"/>
    </location>
</feature>
<sequence length="315" mass="31809">MTATPIPAGRVTLVGAGPGDAGLLTLRGLRAIKRADVIVADRLGARSVLAQLEAEGATIAAEVIDVGKLPGHHRVPQDAINELLVELAQSGREVVRLKGGDPFVFGRGREEQLFCEAAGVRVEVVPGVTSAISVPAVAGIPLTHRGAAASFSVVSAHDQIEPGGSVSTSGSDHTLVLLMGVSTLAHSAHVLAAGARGSDCPVAIIEDGYGGGERVTVGTLGTIAHLAASRQVRSPAVVVIGEVVRLSPHAALLGPASADAGDAGPRPASPPARRRPRSRLAAALDAGLAVDTGLVRAIDTSIRSSPSPSRKVSLS</sequence>
<dbReference type="GO" id="GO:0032259">
    <property type="term" value="P:methylation"/>
    <property type="evidence" value="ECO:0007669"/>
    <property type="project" value="UniProtKB-KW"/>
</dbReference>
<name>A0A4Y3UQM8_9MICO</name>
<evidence type="ECO:0000256" key="3">
    <source>
        <dbReference type="ARBA" id="ARBA00022679"/>
    </source>
</evidence>
<dbReference type="InterPro" id="IPR035996">
    <property type="entry name" value="4pyrrol_Methylase_sf"/>
</dbReference>
<keyword evidence="3 8" id="KW-0808">Transferase</keyword>
<dbReference type="NCBIfam" id="TIGR01469">
    <property type="entry name" value="cobA_cysG_Cterm"/>
    <property type="match status" value="1"/>
</dbReference>
<dbReference type="CDD" id="cd11642">
    <property type="entry name" value="SUMT"/>
    <property type="match status" value="1"/>
</dbReference>
<dbReference type="GO" id="GO:0004851">
    <property type="term" value="F:uroporphyrin-III C-methyltransferase activity"/>
    <property type="evidence" value="ECO:0007669"/>
    <property type="project" value="UniProtKB-EC"/>
</dbReference>
<dbReference type="Gene3D" id="3.40.1010.10">
    <property type="entry name" value="Cobalt-precorrin-4 Transmethylase, Domain 1"/>
    <property type="match status" value="1"/>
</dbReference>
<dbReference type="InterPro" id="IPR050161">
    <property type="entry name" value="Siro_Cobalamin_biosynth"/>
</dbReference>
<evidence type="ECO:0000259" key="7">
    <source>
        <dbReference type="Pfam" id="PF00590"/>
    </source>
</evidence>
<evidence type="ECO:0000256" key="4">
    <source>
        <dbReference type="ARBA" id="ARBA00022691"/>
    </source>
</evidence>
<keyword evidence="5" id="KW-0627">Porphyrin biosynthesis</keyword>
<keyword evidence="4" id="KW-0949">S-adenosyl-L-methionine</keyword>
<dbReference type="EMBL" id="VFPS01000006">
    <property type="protein sequence ID" value="TQM90925.1"/>
    <property type="molecule type" value="Genomic_DNA"/>
</dbReference>
<dbReference type="InterPro" id="IPR014777">
    <property type="entry name" value="4pyrrole_Mease_sub1"/>
</dbReference>
<dbReference type="GO" id="GO:0019354">
    <property type="term" value="P:siroheme biosynthetic process"/>
    <property type="evidence" value="ECO:0007669"/>
    <property type="project" value="InterPro"/>
</dbReference>
<dbReference type="PROSITE" id="PS00839">
    <property type="entry name" value="SUMT_1"/>
    <property type="match status" value="1"/>
</dbReference>
<keyword evidence="2 8" id="KW-0489">Methyltransferase</keyword>
<accession>A0A4Y3UQM8</accession>
<evidence type="ECO:0000313" key="8">
    <source>
        <dbReference type="EMBL" id="TQM90925.1"/>
    </source>
</evidence>
<proteinExistence type="predicted"/>
<reference evidence="8 9" key="1">
    <citation type="submission" date="2019-06" db="EMBL/GenBank/DDBJ databases">
        <title>Sequencing the genomes of 1000 actinobacteria strains.</title>
        <authorList>
            <person name="Klenk H.-P."/>
        </authorList>
    </citation>
    <scope>NUCLEOTIDE SEQUENCE [LARGE SCALE GENOMIC DNA]</scope>
    <source>
        <strain evidence="8 9">DSM 20427</strain>
    </source>
</reference>
<dbReference type="EC" id="2.1.1.107" evidence="1"/>
<dbReference type="AlphaFoldDB" id="A0A4Y3UQM8"/>
<comment type="caution">
    <text evidence="8">The sequence shown here is derived from an EMBL/GenBank/DDBJ whole genome shotgun (WGS) entry which is preliminary data.</text>
</comment>
<dbReference type="InterPro" id="IPR000878">
    <property type="entry name" value="4pyrrol_Mease"/>
</dbReference>
<dbReference type="InterPro" id="IPR003043">
    <property type="entry name" value="Uropor_MeTrfase_CS"/>
</dbReference>
<dbReference type="OrthoDB" id="9815856at2"/>
<evidence type="ECO:0000256" key="5">
    <source>
        <dbReference type="ARBA" id="ARBA00023244"/>
    </source>
</evidence>
<evidence type="ECO:0000256" key="6">
    <source>
        <dbReference type="SAM" id="MobiDB-lite"/>
    </source>
</evidence>
<organism evidence="8 9">
    <name type="scientific">Microbacterium lacticum</name>
    <dbReference type="NCBI Taxonomy" id="33885"/>
    <lineage>
        <taxon>Bacteria</taxon>
        <taxon>Bacillati</taxon>
        <taxon>Actinomycetota</taxon>
        <taxon>Actinomycetes</taxon>
        <taxon>Micrococcales</taxon>
        <taxon>Microbacteriaceae</taxon>
        <taxon>Microbacterium</taxon>
    </lineage>
</organism>
<dbReference type="PANTHER" id="PTHR45790">
    <property type="entry name" value="SIROHEME SYNTHASE-RELATED"/>
    <property type="match status" value="1"/>
</dbReference>
<keyword evidence="9" id="KW-1185">Reference proteome</keyword>
<dbReference type="Gene3D" id="3.30.950.10">
    <property type="entry name" value="Methyltransferase, Cobalt-precorrin-4 Transmethylase, Domain 2"/>
    <property type="match status" value="1"/>
</dbReference>
<dbReference type="InterPro" id="IPR014776">
    <property type="entry name" value="4pyrrole_Mease_sub2"/>
</dbReference>
<evidence type="ECO:0000256" key="2">
    <source>
        <dbReference type="ARBA" id="ARBA00022603"/>
    </source>
</evidence>
<dbReference type="InterPro" id="IPR006366">
    <property type="entry name" value="CobA/CysG_C"/>
</dbReference>
<dbReference type="Pfam" id="PF00590">
    <property type="entry name" value="TP_methylase"/>
    <property type="match status" value="1"/>
</dbReference>
<dbReference type="RefSeq" id="WP_141380448.1">
    <property type="nucleotide sequence ID" value="NZ_BJNA01000023.1"/>
</dbReference>
<evidence type="ECO:0000313" key="9">
    <source>
        <dbReference type="Proteomes" id="UP000319804"/>
    </source>
</evidence>
<gene>
    <name evidence="8" type="ORF">FHX68_2775</name>
</gene>
<feature type="compositionally biased region" description="Low complexity" evidence="6">
    <location>
        <begin position="254"/>
        <end position="266"/>
    </location>
</feature>
<evidence type="ECO:0000256" key="1">
    <source>
        <dbReference type="ARBA" id="ARBA00012162"/>
    </source>
</evidence>
<dbReference type="Proteomes" id="UP000319804">
    <property type="component" value="Unassembled WGS sequence"/>
</dbReference>
<dbReference type="NCBIfam" id="NF004790">
    <property type="entry name" value="PRK06136.1"/>
    <property type="match status" value="1"/>
</dbReference>
<dbReference type="FunFam" id="3.40.1010.10:FF:000001">
    <property type="entry name" value="Siroheme synthase"/>
    <property type="match status" value="1"/>
</dbReference>
<protein>
    <recommendedName>
        <fullName evidence="1">uroporphyrinogen-III C-methyltransferase</fullName>
        <ecNumber evidence="1">2.1.1.107</ecNumber>
    </recommendedName>
</protein>
<dbReference type="PANTHER" id="PTHR45790:SF3">
    <property type="entry name" value="S-ADENOSYL-L-METHIONINE-DEPENDENT UROPORPHYRINOGEN III METHYLTRANSFERASE, CHLOROPLASTIC"/>
    <property type="match status" value="1"/>
</dbReference>
<dbReference type="SUPFAM" id="SSF53790">
    <property type="entry name" value="Tetrapyrrole methylase"/>
    <property type="match status" value="1"/>
</dbReference>
<feature type="region of interest" description="Disordered" evidence="6">
    <location>
        <begin position="254"/>
        <end position="279"/>
    </location>
</feature>